<keyword evidence="12" id="KW-0206">Cytoskeleton</keyword>
<keyword evidence="11" id="KW-0325">Glycoprotein</keyword>
<keyword evidence="5" id="KW-0963">Cytoplasm</keyword>
<evidence type="ECO:0000313" key="14">
    <source>
        <dbReference type="EMBL" id="GBO04631.1"/>
    </source>
</evidence>
<evidence type="ECO:0000256" key="8">
    <source>
        <dbReference type="ARBA" id="ARBA00022989"/>
    </source>
</evidence>
<evidence type="ECO:0000256" key="7">
    <source>
        <dbReference type="ARBA" id="ARBA00022968"/>
    </source>
</evidence>
<dbReference type="PANTHER" id="PTHR12939">
    <property type="entry name" value="SARCOGLYCAN"/>
    <property type="match status" value="1"/>
</dbReference>
<evidence type="ECO:0000256" key="13">
    <source>
        <dbReference type="SAM" id="MobiDB-lite"/>
    </source>
</evidence>
<evidence type="ECO:0000256" key="6">
    <source>
        <dbReference type="ARBA" id="ARBA00022692"/>
    </source>
</evidence>
<reference evidence="14 15" key="1">
    <citation type="journal article" date="2019" name="Sci. Rep.">
        <title>Orb-weaving spider Araneus ventricosus genome elucidates the spidroin gene catalogue.</title>
        <authorList>
            <person name="Kono N."/>
            <person name="Nakamura H."/>
            <person name="Ohtoshi R."/>
            <person name="Moran D.A.P."/>
            <person name="Shinohara A."/>
            <person name="Yoshida Y."/>
            <person name="Fujiwara M."/>
            <person name="Mori M."/>
            <person name="Tomita M."/>
            <person name="Arakawa K."/>
        </authorList>
    </citation>
    <scope>NUCLEOTIDE SEQUENCE [LARGE SCALE GENOMIC DNA]</scope>
</reference>
<evidence type="ECO:0000256" key="12">
    <source>
        <dbReference type="ARBA" id="ARBA00023212"/>
    </source>
</evidence>
<dbReference type="Pfam" id="PF04790">
    <property type="entry name" value="Sarcoglycan_1"/>
    <property type="match status" value="1"/>
</dbReference>
<comment type="subcellular location">
    <subcellularLocation>
        <location evidence="2">Cell membrane</location>
        <location evidence="2">Sarcolemma</location>
        <topology evidence="2">Single-pass type II membrane protein</topology>
    </subcellularLocation>
    <subcellularLocation>
        <location evidence="1">Cytoplasm</location>
        <location evidence="1">Cytoskeleton</location>
    </subcellularLocation>
</comment>
<evidence type="ECO:0000313" key="15">
    <source>
        <dbReference type="Proteomes" id="UP000499080"/>
    </source>
</evidence>
<evidence type="ECO:0000256" key="11">
    <source>
        <dbReference type="ARBA" id="ARBA00023180"/>
    </source>
</evidence>
<keyword evidence="4" id="KW-1003">Cell membrane</keyword>
<dbReference type="InterPro" id="IPR039972">
    <property type="entry name" value="Sarcoglycan_gamma/delta/zeta"/>
</dbReference>
<keyword evidence="15" id="KW-1185">Reference proteome</keyword>
<dbReference type="GO" id="GO:0042383">
    <property type="term" value="C:sarcolemma"/>
    <property type="evidence" value="ECO:0007669"/>
    <property type="project" value="UniProtKB-SubCell"/>
</dbReference>
<keyword evidence="9" id="KW-0472">Membrane</keyword>
<evidence type="ECO:0000256" key="3">
    <source>
        <dbReference type="ARBA" id="ARBA00007574"/>
    </source>
</evidence>
<accession>A0A4Y2TX37</accession>
<evidence type="ECO:0000256" key="10">
    <source>
        <dbReference type="ARBA" id="ARBA00023157"/>
    </source>
</evidence>
<dbReference type="AlphaFoldDB" id="A0A4Y2TX37"/>
<feature type="region of interest" description="Disordered" evidence="13">
    <location>
        <begin position="1"/>
        <end position="37"/>
    </location>
</feature>
<organism evidence="14 15">
    <name type="scientific">Araneus ventricosus</name>
    <name type="common">Orbweaver spider</name>
    <name type="synonym">Epeira ventricosa</name>
    <dbReference type="NCBI Taxonomy" id="182803"/>
    <lineage>
        <taxon>Eukaryota</taxon>
        <taxon>Metazoa</taxon>
        <taxon>Ecdysozoa</taxon>
        <taxon>Arthropoda</taxon>
        <taxon>Chelicerata</taxon>
        <taxon>Arachnida</taxon>
        <taxon>Araneae</taxon>
        <taxon>Araneomorphae</taxon>
        <taxon>Entelegynae</taxon>
        <taxon>Araneoidea</taxon>
        <taxon>Araneidae</taxon>
        <taxon>Araneus</taxon>
    </lineage>
</organism>
<keyword evidence="10" id="KW-1015">Disulfide bond</keyword>
<dbReference type="GO" id="GO:0016012">
    <property type="term" value="C:sarcoglycan complex"/>
    <property type="evidence" value="ECO:0007669"/>
    <property type="project" value="InterPro"/>
</dbReference>
<evidence type="ECO:0000256" key="1">
    <source>
        <dbReference type="ARBA" id="ARBA00004245"/>
    </source>
</evidence>
<dbReference type="InterPro" id="IPR006875">
    <property type="entry name" value="Sarcoglycan"/>
</dbReference>
<keyword evidence="8" id="KW-1133">Transmembrane helix</keyword>
<dbReference type="EMBL" id="BGPR01031499">
    <property type="protein sequence ID" value="GBO04631.1"/>
    <property type="molecule type" value="Genomic_DNA"/>
</dbReference>
<gene>
    <name evidence="14" type="ORF">AVEN_31795_1</name>
</gene>
<feature type="non-terminal residue" evidence="14">
    <location>
        <position position="93"/>
    </location>
</feature>
<dbReference type="GO" id="GO:0005856">
    <property type="term" value="C:cytoskeleton"/>
    <property type="evidence" value="ECO:0007669"/>
    <property type="project" value="UniProtKB-SubCell"/>
</dbReference>
<evidence type="ECO:0000256" key="5">
    <source>
        <dbReference type="ARBA" id="ARBA00022490"/>
    </source>
</evidence>
<keyword evidence="6" id="KW-0812">Transmembrane</keyword>
<evidence type="ECO:0000256" key="9">
    <source>
        <dbReference type="ARBA" id="ARBA00023136"/>
    </source>
</evidence>
<evidence type="ECO:0000256" key="4">
    <source>
        <dbReference type="ARBA" id="ARBA00022475"/>
    </source>
</evidence>
<dbReference type="PANTHER" id="PTHR12939:SF10">
    <property type="entry name" value="EG:4F1.1 PROTEIN"/>
    <property type="match status" value="1"/>
</dbReference>
<evidence type="ECO:0000256" key="2">
    <source>
        <dbReference type="ARBA" id="ARBA00004274"/>
    </source>
</evidence>
<keyword evidence="7" id="KW-0735">Signal-anchor</keyword>
<dbReference type="OrthoDB" id="6411126at2759"/>
<dbReference type="Proteomes" id="UP000499080">
    <property type="component" value="Unassembled WGS sequence"/>
</dbReference>
<protein>
    <submittedName>
        <fullName evidence="14">Uncharacterized protein</fullName>
    </submittedName>
</protein>
<name>A0A4Y2TX37_ARAVE</name>
<comment type="similarity">
    <text evidence="3">Belongs to the sarcoglycan beta/delta/gamma/zeta family.</text>
</comment>
<comment type="caution">
    <text evidence="14">The sequence shown here is derived from an EMBL/GenBank/DDBJ whole genome shotgun (WGS) entry which is preliminary data.</text>
</comment>
<sequence>MPHLYSSCGGGTREPSLRSELTTGNMEGKGGVTFSGSIQTPVIKSEPSRQLKLESPTRTLRVHAPEGIGIESKTSDISATCLKDFHLQSREGR</sequence>
<proteinExistence type="inferred from homology"/>